<evidence type="ECO:0000313" key="2">
    <source>
        <dbReference type="Proteomes" id="UP000432015"/>
    </source>
</evidence>
<gene>
    <name evidence="1" type="ORF">GNZ18_19315</name>
</gene>
<sequence length="375" mass="42349">MEDPTTSDQSPVDELRTAATRLRKLSEEVHHGINQAKEYAEIDARSGHFIGLENFRSRELNELAKDANTLQIHSLGSEVFTESAFNISIVDNAPNIAHLTKALTPELRGYFALYGHHVHVVKHELFIPQAMANTRQDALKFAQVAIYALRIRTGNQFRAVGISNISWNQMACAPGTLEMHLLEPVGRPKWEDDKSNVTCEDLEWLLLAGTRILALNSLPSFHLAFNSAGEAPFLTDVRTSIARTWAGIEALFDVQQELSYRLSMYAAVLYSDVLDERANFQKQFKRLYTRRSKAVHGAHMPQKELVITASESWQLLSDLIEACIRTGNELVSPQTFDRVLLGEKLERKHYRSALADVADRARKSQQHIQSNRMDA</sequence>
<comment type="caution">
    <text evidence="1">The sequence shown here is derived from an EMBL/GenBank/DDBJ whole genome shotgun (WGS) entry which is preliminary data.</text>
</comment>
<accession>A0A7K1L2W4</accession>
<dbReference type="RefSeq" id="WP_156217888.1">
    <property type="nucleotide sequence ID" value="NZ_WOFH01000006.1"/>
</dbReference>
<protein>
    <recommendedName>
        <fullName evidence="3">Apea-like HEPN domain-containing protein</fullName>
    </recommendedName>
</protein>
<keyword evidence="2" id="KW-1185">Reference proteome</keyword>
<organism evidence="1 2">
    <name type="scientific">Actinomadura litoris</name>
    <dbReference type="NCBI Taxonomy" id="2678616"/>
    <lineage>
        <taxon>Bacteria</taxon>
        <taxon>Bacillati</taxon>
        <taxon>Actinomycetota</taxon>
        <taxon>Actinomycetes</taxon>
        <taxon>Streptosporangiales</taxon>
        <taxon>Thermomonosporaceae</taxon>
        <taxon>Actinomadura</taxon>
    </lineage>
</organism>
<evidence type="ECO:0000313" key="1">
    <source>
        <dbReference type="EMBL" id="MUN38739.1"/>
    </source>
</evidence>
<dbReference type="Proteomes" id="UP000432015">
    <property type="component" value="Unassembled WGS sequence"/>
</dbReference>
<dbReference type="EMBL" id="WOFH01000006">
    <property type="protein sequence ID" value="MUN38739.1"/>
    <property type="molecule type" value="Genomic_DNA"/>
</dbReference>
<evidence type="ECO:0008006" key="3">
    <source>
        <dbReference type="Google" id="ProtNLM"/>
    </source>
</evidence>
<name>A0A7K1L2W4_9ACTN</name>
<reference evidence="1 2" key="1">
    <citation type="submission" date="2019-11" db="EMBL/GenBank/DDBJ databases">
        <authorList>
            <person name="Cao P."/>
        </authorList>
    </citation>
    <scope>NUCLEOTIDE SEQUENCE [LARGE SCALE GENOMIC DNA]</scope>
    <source>
        <strain evidence="1 2">NEAU-AAG5</strain>
    </source>
</reference>
<proteinExistence type="predicted"/>
<dbReference type="AlphaFoldDB" id="A0A7K1L2W4"/>